<dbReference type="PANTHER" id="PTHR24014:SF6">
    <property type="entry name" value="PENTATRICOPEPTIDE REPEAT-CONTAINING PROTEIN 1, MITOCHONDRIAL"/>
    <property type="match status" value="1"/>
</dbReference>
<keyword evidence="1" id="KW-0677">Repeat</keyword>
<evidence type="ECO:0000256" key="1">
    <source>
        <dbReference type="ARBA" id="ARBA00022737"/>
    </source>
</evidence>
<organism evidence="4">
    <name type="scientific">Cuerna arida</name>
    <dbReference type="NCBI Taxonomy" id="1464854"/>
    <lineage>
        <taxon>Eukaryota</taxon>
        <taxon>Metazoa</taxon>
        <taxon>Ecdysozoa</taxon>
        <taxon>Arthropoda</taxon>
        <taxon>Hexapoda</taxon>
        <taxon>Insecta</taxon>
        <taxon>Pterygota</taxon>
        <taxon>Neoptera</taxon>
        <taxon>Paraneoptera</taxon>
        <taxon>Hemiptera</taxon>
        <taxon>Auchenorrhyncha</taxon>
        <taxon>Membracoidea</taxon>
        <taxon>Cicadellidae</taxon>
        <taxon>Cicadellinae</taxon>
        <taxon>Proconiini</taxon>
        <taxon>Cuerna</taxon>
    </lineage>
</organism>
<sequence length="646" mass="74215">MNANMTSPVLRNCFCLLRHPRQPNIQFNKYRFDLVTSSRKISSVEIKKPKTTDSRFYQSNHRKLPVNNRNVTLNRQESQISSVLSSDKNDPDTFGTLSDDWKLQQQLSAMPEEEDDTVEREFLFNKEGKTRLTISQYAKIMKEFISQKKISLAIDVLETRMLKEDRAKPDNYIYNLLITACGQVGYTKKAFQLYNMMKERGLKVTGHTYTGLFNACANSPFPEESLKQALHLRGIMIEKAVLMNQTIYHAMIKAFGRCGDLETAFLLVDEMLEKKIKVTDETFNFLLQACISDKAAGFRHALLVWWKMMQKRVKPNLFSFNLLLRCSRDCGLGDEKSTQQVIQVLLCSGQENIKVPLLNSEAQESTNKGKLLAVTNSTESVPNLISQRPTMGSVIAVTNITQPEHRLMLMGGCKGVLEQMARFKVKPDVKTFTQMLDQLPSTLQAEQELLTAVSETGVSFDVDFCNMLIRKRCLRGDYENAKSVLKMISDRNLRPDMMTFGVLAMTCQTQTLALQLIQDINNLGLRPNVEILGTLLKNACYLRDCAFVMEVMKILKKEDLKPNEQFLKHLENFFRFASKVMSDQKTDDSGKLNQNDFFKFREYYKSWRQKIVTETPPHPWSQFQEVKPEPEDTELLNLGKVKYRKG</sequence>
<evidence type="ECO:0000259" key="3">
    <source>
        <dbReference type="Pfam" id="PF17177"/>
    </source>
</evidence>
<feature type="repeat" description="PPR" evidence="2">
    <location>
        <begin position="461"/>
        <end position="495"/>
    </location>
</feature>
<evidence type="ECO:0000256" key="2">
    <source>
        <dbReference type="PROSITE-ProRule" id="PRU00708"/>
    </source>
</evidence>
<dbReference type="PANTHER" id="PTHR24014">
    <property type="entry name" value="2-OXOGLUTARATE AND IRON-DEPENDENT OXYGENASE DOMAIN-CONTAINING PROTEIN 2"/>
    <property type="match status" value="1"/>
</dbReference>
<gene>
    <name evidence="4" type="ORF">g.21954</name>
</gene>
<dbReference type="EMBL" id="GECZ01016819">
    <property type="protein sequence ID" value="JAS52950.1"/>
    <property type="molecule type" value="Transcribed_RNA"/>
</dbReference>
<feature type="repeat" description="PPR" evidence="2">
    <location>
        <begin position="170"/>
        <end position="204"/>
    </location>
</feature>
<feature type="repeat" description="PPR" evidence="2">
    <location>
        <begin position="244"/>
        <end position="278"/>
    </location>
</feature>
<accession>A0A1B6FRY6</accession>
<name>A0A1B6FRY6_9HEMI</name>
<dbReference type="PROSITE" id="PS51375">
    <property type="entry name" value="PPR"/>
    <property type="match status" value="3"/>
</dbReference>
<dbReference type="InterPro" id="IPR033443">
    <property type="entry name" value="PROP1-like_PPR_dom"/>
</dbReference>
<dbReference type="GO" id="GO:0042780">
    <property type="term" value="P:tRNA 3'-end processing"/>
    <property type="evidence" value="ECO:0007669"/>
    <property type="project" value="TreeGrafter"/>
</dbReference>
<dbReference type="GO" id="GO:0000049">
    <property type="term" value="F:tRNA binding"/>
    <property type="evidence" value="ECO:0007669"/>
    <property type="project" value="TreeGrafter"/>
</dbReference>
<feature type="domain" description="PROP1-like PPR" evidence="3">
    <location>
        <begin position="173"/>
        <end position="334"/>
    </location>
</feature>
<protein>
    <recommendedName>
        <fullName evidence="3">PROP1-like PPR domain-containing protein</fullName>
    </recommendedName>
</protein>
<dbReference type="AlphaFoldDB" id="A0A1B6FRY6"/>
<dbReference type="Pfam" id="PF17177">
    <property type="entry name" value="PPR_long"/>
    <property type="match status" value="1"/>
</dbReference>
<dbReference type="NCBIfam" id="TIGR00756">
    <property type="entry name" value="PPR"/>
    <property type="match status" value="2"/>
</dbReference>
<reference evidence="4" key="1">
    <citation type="submission" date="2015-11" db="EMBL/GenBank/DDBJ databases">
        <title>De novo transcriptome assembly of four potential Pierce s Disease insect vectors from Arizona vineyards.</title>
        <authorList>
            <person name="Tassone E.E."/>
        </authorList>
    </citation>
    <scope>NUCLEOTIDE SEQUENCE</scope>
</reference>
<dbReference type="Pfam" id="PF13812">
    <property type="entry name" value="PPR_3"/>
    <property type="match status" value="2"/>
</dbReference>
<dbReference type="InterPro" id="IPR002885">
    <property type="entry name" value="PPR_rpt"/>
</dbReference>
<dbReference type="InterPro" id="IPR011990">
    <property type="entry name" value="TPR-like_helical_dom_sf"/>
</dbReference>
<proteinExistence type="predicted"/>
<evidence type="ECO:0000313" key="4">
    <source>
        <dbReference type="EMBL" id="JAS52950.1"/>
    </source>
</evidence>
<dbReference type="Gene3D" id="1.25.40.10">
    <property type="entry name" value="Tetratricopeptide repeat domain"/>
    <property type="match status" value="3"/>
</dbReference>
<dbReference type="GO" id="GO:0005759">
    <property type="term" value="C:mitochondrial matrix"/>
    <property type="evidence" value="ECO:0007669"/>
    <property type="project" value="TreeGrafter"/>
</dbReference>